<dbReference type="RefSeq" id="WP_204133016.1">
    <property type="nucleotide sequence ID" value="NZ_JAFDVD010000027.1"/>
</dbReference>
<evidence type="ECO:0000256" key="6">
    <source>
        <dbReference type="SAM" id="SignalP"/>
    </source>
</evidence>
<feature type="chain" id="PRO_5046266602" description="beta-N-acetylhexosaminidase" evidence="6">
    <location>
        <begin position="30"/>
        <end position="602"/>
    </location>
</feature>
<gene>
    <name evidence="9" type="ORF">JQN70_19295</name>
</gene>
<evidence type="ECO:0000313" key="10">
    <source>
        <dbReference type="Proteomes" id="UP001430172"/>
    </source>
</evidence>
<dbReference type="InterPro" id="IPR036962">
    <property type="entry name" value="Glyco_hydro_3_N_sf"/>
</dbReference>
<evidence type="ECO:0000313" key="9">
    <source>
        <dbReference type="EMBL" id="MBM6402546.1"/>
    </source>
</evidence>
<comment type="catalytic activity">
    <reaction evidence="1">
        <text>Hydrolysis of terminal non-reducing N-acetyl-D-hexosamine residues in N-acetyl-beta-D-hexosaminides.</text>
        <dbReference type="EC" id="3.2.1.52"/>
    </reaction>
</comment>
<comment type="similarity">
    <text evidence="2">Belongs to the glycosyl hydrolase 3 family.</text>
</comment>
<evidence type="ECO:0000259" key="8">
    <source>
        <dbReference type="Pfam" id="PF01915"/>
    </source>
</evidence>
<accession>A0ABS2CRN4</accession>
<evidence type="ECO:0000256" key="2">
    <source>
        <dbReference type="ARBA" id="ARBA00005336"/>
    </source>
</evidence>
<dbReference type="InterPro" id="IPR001764">
    <property type="entry name" value="Glyco_hydro_3_N"/>
</dbReference>
<evidence type="ECO:0000256" key="5">
    <source>
        <dbReference type="ARBA" id="ARBA00023295"/>
    </source>
</evidence>
<reference evidence="9" key="1">
    <citation type="submission" date="2021-02" db="EMBL/GenBank/DDBJ databases">
        <title>Phycicoccus sp. MQZ13P-5T, whole genome shotgun sequence.</title>
        <authorList>
            <person name="Tuo L."/>
        </authorList>
    </citation>
    <scope>NUCLEOTIDE SEQUENCE</scope>
    <source>
        <strain evidence="9">MQZ13P-5</strain>
    </source>
</reference>
<organism evidence="9 10">
    <name type="scientific">Phycicoccus sonneratiae</name>
    <dbReference type="NCBI Taxonomy" id="2807628"/>
    <lineage>
        <taxon>Bacteria</taxon>
        <taxon>Bacillati</taxon>
        <taxon>Actinomycetota</taxon>
        <taxon>Actinomycetes</taxon>
        <taxon>Micrococcales</taxon>
        <taxon>Intrasporangiaceae</taxon>
        <taxon>Phycicoccus</taxon>
    </lineage>
</organism>
<dbReference type="SUPFAM" id="SSF51445">
    <property type="entry name" value="(Trans)glycosidases"/>
    <property type="match status" value="1"/>
</dbReference>
<keyword evidence="4 9" id="KW-0378">Hydrolase</keyword>
<dbReference type="SUPFAM" id="SSF52279">
    <property type="entry name" value="Beta-D-glucan exohydrolase, C-terminal domain"/>
    <property type="match status" value="1"/>
</dbReference>
<dbReference type="InterPro" id="IPR017853">
    <property type="entry name" value="GH"/>
</dbReference>
<keyword evidence="5" id="KW-0326">Glycosidase</keyword>
<proteinExistence type="inferred from homology"/>
<feature type="domain" description="Glycoside hydrolase family 3 C-terminal" evidence="8">
    <location>
        <begin position="429"/>
        <end position="602"/>
    </location>
</feature>
<dbReference type="EMBL" id="JAFDVD010000027">
    <property type="protein sequence ID" value="MBM6402546.1"/>
    <property type="molecule type" value="Genomic_DNA"/>
</dbReference>
<name>A0ABS2CRN4_9MICO</name>
<keyword evidence="6" id="KW-0732">Signal</keyword>
<sequence length="602" mass="63033">MTWTPTRRTALTGGLAVALAGAGAPIAEAGGRHPDHGHHHGWVTSTLARMSLREKVGQLFVQQVYGDTATTARTENTTLYGVATPAEVVQKYMLGGVIYFAWTDSVKDPDQITALSNGLQKAALTRRTKARVPLTVGVDQEQGVVTRIGPPATQFPGSMALGAGRSTKDARSAAAITGQELRAMGITTNFAPDADTNVNPLNPVIGTRSFSSDPALASQMVAAQVTGYQRDGGVMAAAKHFPGHGDTATDSHVAFPVITHTREQWETIDAPPFRAAIEAGIDMVMTAHLAFPALDDSGDPATLSKPILTGLLREELGFEGVIITDSLEMQGVRDKYGDEEVAVRALEAGADQLLMSPALPKAFEAVVAAVESGRISRRDLDAKVRRVLTLKAERGVVRRPWSDPRRVDDVVGTAAHLAVADAVSNRTTTLVRNDDGVLPMAVSGKNLLVTGYGDTTTKTLAAGLAGQGASTTVLTTGSSPTDAQIAAAVSAAAGRDAVVVTTMKAWDTTVTDKTRGQQKLVAALRQTGVPVVVVATRDPYDVAYLGDCETYLATYSYSPVALQAAARVITGAVSPTGKLPVDVPVAGDPTTVLYPFGFGLGY</sequence>
<keyword evidence="10" id="KW-1185">Reference proteome</keyword>
<evidence type="ECO:0000256" key="1">
    <source>
        <dbReference type="ARBA" id="ARBA00001231"/>
    </source>
</evidence>
<dbReference type="PROSITE" id="PS51318">
    <property type="entry name" value="TAT"/>
    <property type="match status" value="1"/>
</dbReference>
<dbReference type="EC" id="3.2.1.52" evidence="3"/>
<dbReference type="InterPro" id="IPR050226">
    <property type="entry name" value="NagZ_Beta-hexosaminidase"/>
</dbReference>
<comment type="caution">
    <text evidence="9">The sequence shown here is derived from an EMBL/GenBank/DDBJ whole genome shotgun (WGS) entry which is preliminary data.</text>
</comment>
<dbReference type="Proteomes" id="UP001430172">
    <property type="component" value="Unassembled WGS sequence"/>
</dbReference>
<dbReference type="PANTHER" id="PTHR30480">
    <property type="entry name" value="BETA-HEXOSAMINIDASE-RELATED"/>
    <property type="match status" value="1"/>
</dbReference>
<protein>
    <recommendedName>
        <fullName evidence="3">beta-N-acetylhexosaminidase</fullName>
        <ecNumber evidence="3">3.2.1.52</ecNumber>
    </recommendedName>
</protein>
<feature type="domain" description="Glycoside hydrolase family 3 N-terminal" evidence="7">
    <location>
        <begin position="52"/>
        <end position="390"/>
    </location>
</feature>
<evidence type="ECO:0000256" key="3">
    <source>
        <dbReference type="ARBA" id="ARBA00012663"/>
    </source>
</evidence>
<dbReference type="GO" id="GO:0016787">
    <property type="term" value="F:hydrolase activity"/>
    <property type="evidence" value="ECO:0007669"/>
    <property type="project" value="UniProtKB-KW"/>
</dbReference>
<dbReference type="Gene3D" id="3.40.50.1700">
    <property type="entry name" value="Glycoside hydrolase family 3 C-terminal domain"/>
    <property type="match status" value="1"/>
</dbReference>
<dbReference type="Pfam" id="PF00933">
    <property type="entry name" value="Glyco_hydro_3"/>
    <property type="match status" value="1"/>
</dbReference>
<evidence type="ECO:0000256" key="4">
    <source>
        <dbReference type="ARBA" id="ARBA00022801"/>
    </source>
</evidence>
<feature type="signal peptide" evidence="6">
    <location>
        <begin position="1"/>
        <end position="29"/>
    </location>
</feature>
<dbReference type="InterPro" id="IPR036881">
    <property type="entry name" value="Glyco_hydro_3_C_sf"/>
</dbReference>
<dbReference type="Gene3D" id="3.20.20.300">
    <property type="entry name" value="Glycoside hydrolase, family 3, N-terminal domain"/>
    <property type="match status" value="1"/>
</dbReference>
<dbReference type="InterPro" id="IPR006311">
    <property type="entry name" value="TAT_signal"/>
</dbReference>
<dbReference type="Pfam" id="PF01915">
    <property type="entry name" value="Glyco_hydro_3_C"/>
    <property type="match status" value="1"/>
</dbReference>
<dbReference type="PANTHER" id="PTHR30480:SF13">
    <property type="entry name" value="BETA-HEXOSAMINIDASE"/>
    <property type="match status" value="1"/>
</dbReference>
<dbReference type="InterPro" id="IPR002772">
    <property type="entry name" value="Glyco_hydro_3_C"/>
</dbReference>
<evidence type="ECO:0000259" key="7">
    <source>
        <dbReference type="Pfam" id="PF00933"/>
    </source>
</evidence>